<evidence type="ECO:0000313" key="1">
    <source>
        <dbReference type="EMBL" id="SEP31126.1"/>
    </source>
</evidence>
<dbReference type="OrthoDB" id="100846at2157"/>
<sequence length="294" mass="33509">MTIGSRVTNVLSRPDLYKETINQIFTELNRAWFRIIGPPETTSVMEKKWDTLILLDCARYDYFSDFYEGEGHLTKRRTNSSHSSEFAQYEFAEDTFHDTVYVTGNPFIAKLDEDTFHKLIMVPTEMTDGGAYVSPETTAELAKEAHENHPDKRIIVHFMQPHEPYLGEVGRSMSMVNWGHSNYPQGDTTRKDLRAAYRENLEIVWESVENLLNKVSGRISVTADHGKLLGERQQPIPVRGYSHMPGLYVPELVDVPWLQLDGEPRSVTEDQPGGIVNEDGADEAKDRLKALGYI</sequence>
<evidence type="ECO:0008006" key="3">
    <source>
        <dbReference type="Google" id="ProtNLM"/>
    </source>
</evidence>
<dbReference type="Proteomes" id="UP000198775">
    <property type="component" value="Unassembled WGS sequence"/>
</dbReference>
<dbReference type="InterPro" id="IPR017850">
    <property type="entry name" value="Alkaline_phosphatase_core_sf"/>
</dbReference>
<organism evidence="1 2">
    <name type="scientific">Halorientalis persicus</name>
    <dbReference type="NCBI Taxonomy" id="1367881"/>
    <lineage>
        <taxon>Archaea</taxon>
        <taxon>Methanobacteriati</taxon>
        <taxon>Methanobacteriota</taxon>
        <taxon>Stenosarchaea group</taxon>
        <taxon>Halobacteria</taxon>
        <taxon>Halobacteriales</taxon>
        <taxon>Haloarculaceae</taxon>
        <taxon>Halorientalis</taxon>
    </lineage>
</organism>
<evidence type="ECO:0000313" key="2">
    <source>
        <dbReference type="Proteomes" id="UP000198775"/>
    </source>
</evidence>
<dbReference type="EMBL" id="FOCX01000077">
    <property type="protein sequence ID" value="SEP31126.1"/>
    <property type="molecule type" value="Genomic_DNA"/>
</dbReference>
<dbReference type="Gene3D" id="3.40.720.10">
    <property type="entry name" value="Alkaline Phosphatase, subunit A"/>
    <property type="match status" value="1"/>
</dbReference>
<keyword evidence="2" id="KW-1185">Reference proteome</keyword>
<gene>
    <name evidence="1" type="ORF">SAMN05216388_10774</name>
</gene>
<dbReference type="RefSeq" id="WP_092665148.1">
    <property type="nucleotide sequence ID" value="NZ_FOCX01000077.1"/>
</dbReference>
<dbReference type="SUPFAM" id="SSF53649">
    <property type="entry name" value="Alkaline phosphatase-like"/>
    <property type="match status" value="1"/>
</dbReference>
<protein>
    <recommendedName>
        <fullName evidence="3">Sulfatase</fullName>
    </recommendedName>
</protein>
<dbReference type="AlphaFoldDB" id="A0A1H8WTZ6"/>
<proteinExistence type="predicted"/>
<accession>A0A1H8WTZ6</accession>
<reference evidence="2" key="1">
    <citation type="submission" date="2016-10" db="EMBL/GenBank/DDBJ databases">
        <authorList>
            <person name="Varghese N."/>
            <person name="Submissions S."/>
        </authorList>
    </citation>
    <scope>NUCLEOTIDE SEQUENCE [LARGE SCALE GENOMIC DNA]</scope>
    <source>
        <strain evidence="2">IBRC-M 10043</strain>
    </source>
</reference>
<name>A0A1H8WTZ6_9EURY</name>